<protein>
    <submittedName>
        <fullName evidence="1">Uncharacterized protein</fullName>
    </submittedName>
</protein>
<sequence>MDGPRYSPFLAHPSDLATHELRCQEMPVTKASSKYFTSKDDPCLFIIIIIAKRCHQGDATALIVHKDTKEKAFDETLQVLFGFIVPVWTLSFIPVRAIVGFWQIHKPLDVTSVPLLGPCKL</sequence>
<dbReference type="AlphaFoldDB" id="A0AAW1URB1"/>
<name>A0AAW1URB1_9CUCU</name>
<dbReference type="Proteomes" id="UP001431783">
    <property type="component" value="Unassembled WGS sequence"/>
</dbReference>
<reference evidence="1 2" key="1">
    <citation type="submission" date="2023-03" db="EMBL/GenBank/DDBJ databases">
        <title>Genome insight into feeding habits of ladybird beetles.</title>
        <authorList>
            <person name="Li H.-S."/>
            <person name="Huang Y.-H."/>
            <person name="Pang H."/>
        </authorList>
    </citation>
    <scope>NUCLEOTIDE SEQUENCE [LARGE SCALE GENOMIC DNA]</scope>
    <source>
        <strain evidence="1">SYSU_2023b</strain>
        <tissue evidence="1">Whole body</tissue>
    </source>
</reference>
<proteinExistence type="predicted"/>
<organism evidence="1 2">
    <name type="scientific">Henosepilachna vigintioctopunctata</name>
    <dbReference type="NCBI Taxonomy" id="420089"/>
    <lineage>
        <taxon>Eukaryota</taxon>
        <taxon>Metazoa</taxon>
        <taxon>Ecdysozoa</taxon>
        <taxon>Arthropoda</taxon>
        <taxon>Hexapoda</taxon>
        <taxon>Insecta</taxon>
        <taxon>Pterygota</taxon>
        <taxon>Neoptera</taxon>
        <taxon>Endopterygota</taxon>
        <taxon>Coleoptera</taxon>
        <taxon>Polyphaga</taxon>
        <taxon>Cucujiformia</taxon>
        <taxon>Coccinelloidea</taxon>
        <taxon>Coccinellidae</taxon>
        <taxon>Epilachninae</taxon>
        <taxon>Epilachnini</taxon>
        <taxon>Henosepilachna</taxon>
    </lineage>
</organism>
<evidence type="ECO:0000313" key="1">
    <source>
        <dbReference type="EMBL" id="KAK9885070.1"/>
    </source>
</evidence>
<evidence type="ECO:0000313" key="2">
    <source>
        <dbReference type="Proteomes" id="UP001431783"/>
    </source>
</evidence>
<gene>
    <name evidence="1" type="ORF">WA026_009294</name>
</gene>
<comment type="caution">
    <text evidence="1">The sequence shown here is derived from an EMBL/GenBank/DDBJ whole genome shotgun (WGS) entry which is preliminary data.</text>
</comment>
<dbReference type="EMBL" id="JARQZJ010000094">
    <property type="protein sequence ID" value="KAK9885070.1"/>
    <property type="molecule type" value="Genomic_DNA"/>
</dbReference>
<keyword evidence="2" id="KW-1185">Reference proteome</keyword>
<accession>A0AAW1URB1</accession>